<dbReference type="STRING" id="546871.SAMN04488543_2292"/>
<dbReference type="SMART" id="SM00862">
    <property type="entry name" value="Trans_reg_C"/>
    <property type="match status" value="1"/>
</dbReference>
<dbReference type="CDD" id="cd00383">
    <property type="entry name" value="trans_reg_C"/>
    <property type="match status" value="1"/>
</dbReference>
<dbReference type="Gene3D" id="1.10.10.10">
    <property type="entry name" value="Winged helix-like DNA-binding domain superfamily/Winged helix DNA-binding domain"/>
    <property type="match status" value="1"/>
</dbReference>
<dbReference type="GO" id="GO:0004852">
    <property type="term" value="F:uroporphyrinogen-III synthase activity"/>
    <property type="evidence" value="ECO:0007669"/>
    <property type="project" value="InterPro"/>
</dbReference>
<dbReference type="PROSITE" id="PS51755">
    <property type="entry name" value="OMPR_PHOB"/>
    <property type="match status" value="1"/>
</dbReference>
<evidence type="ECO:0000313" key="4">
    <source>
        <dbReference type="EMBL" id="SDS73791.1"/>
    </source>
</evidence>
<dbReference type="Pfam" id="PF00486">
    <property type="entry name" value="Trans_reg_C"/>
    <property type="match status" value="1"/>
</dbReference>
<dbReference type="InterPro" id="IPR003754">
    <property type="entry name" value="4pyrrol_synth_uPrphyn_synth"/>
</dbReference>
<dbReference type="GO" id="GO:0003677">
    <property type="term" value="F:DNA binding"/>
    <property type="evidence" value="ECO:0007669"/>
    <property type="project" value="UniProtKB-UniRule"/>
</dbReference>
<feature type="DNA-binding region" description="OmpR/PhoB-type" evidence="2">
    <location>
        <begin position="284"/>
        <end position="375"/>
    </location>
</feature>
<dbReference type="InterPro" id="IPR001867">
    <property type="entry name" value="OmpR/PhoB-type_DNA-bd"/>
</dbReference>
<sequence>MTGTSGAAGPAGRVDQLSGFRIGVTSDRRSQDLITALERRGAQVVHAPALKIANNDQDATLLAETRELIRHRPEVVLVTTGYGMRRWFEVADAAGLGAELTDVLEQAQIFARGPKAVGAVRAAGLEDAQATDLDTTASLVDVVADRDLTGRRVAIQLHGYTDEVQLARLRELSADVLTVTPYRWVQPPATDRLPRLIESAARGQLDAVVFTSAPGAVATLETAEALGLRTALVRALSGEVLAAAVGPVTAAPLRSAGIEPVVPERHRLGALIRLVCEQLGGHRVERYRSGGVLVEVRGRQVSVDGRAVALGPNALALFKTLARSETVVSRTELIDALPEVLDDHALEVAMSRLRRSLDVPGLISTVVRRGYRLNAFREHG</sequence>
<evidence type="ECO:0000259" key="3">
    <source>
        <dbReference type="PROSITE" id="PS51755"/>
    </source>
</evidence>
<reference evidence="4 5" key="1">
    <citation type="submission" date="2016-10" db="EMBL/GenBank/DDBJ databases">
        <authorList>
            <person name="de Groot N.N."/>
        </authorList>
    </citation>
    <scope>NUCLEOTIDE SEQUENCE [LARGE SCALE GENOMIC DNA]</scope>
    <source>
        <strain evidence="4 5">DSM 21741</strain>
    </source>
</reference>
<dbReference type="EMBL" id="LT629749">
    <property type="protein sequence ID" value="SDS73791.1"/>
    <property type="molecule type" value="Genomic_DNA"/>
</dbReference>
<dbReference type="SUPFAM" id="SSF46894">
    <property type="entry name" value="C-terminal effector domain of the bipartite response regulators"/>
    <property type="match status" value="1"/>
</dbReference>
<dbReference type="GO" id="GO:0000160">
    <property type="term" value="P:phosphorelay signal transduction system"/>
    <property type="evidence" value="ECO:0007669"/>
    <property type="project" value="InterPro"/>
</dbReference>
<name>A0A1H1UNC2_9ACTN</name>
<dbReference type="InterPro" id="IPR039793">
    <property type="entry name" value="UROS/Hem4"/>
</dbReference>
<dbReference type="Gene3D" id="3.40.50.10090">
    <property type="match status" value="2"/>
</dbReference>
<accession>A0A1H1UNC2</accession>
<evidence type="ECO:0000256" key="1">
    <source>
        <dbReference type="ARBA" id="ARBA00023125"/>
    </source>
</evidence>
<dbReference type="GO" id="GO:0006355">
    <property type="term" value="P:regulation of DNA-templated transcription"/>
    <property type="evidence" value="ECO:0007669"/>
    <property type="project" value="InterPro"/>
</dbReference>
<dbReference type="PANTHER" id="PTHR40082:SF1">
    <property type="entry name" value="BLR5956 PROTEIN"/>
    <property type="match status" value="1"/>
</dbReference>
<dbReference type="InterPro" id="IPR036388">
    <property type="entry name" value="WH-like_DNA-bd_sf"/>
</dbReference>
<feature type="domain" description="OmpR/PhoB-type" evidence="3">
    <location>
        <begin position="284"/>
        <end position="375"/>
    </location>
</feature>
<dbReference type="OrthoDB" id="213853at2"/>
<dbReference type="InterPro" id="IPR016032">
    <property type="entry name" value="Sig_transdc_resp-reg_C-effctor"/>
</dbReference>
<dbReference type="CDD" id="cd06578">
    <property type="entry name" value="HemD"/>
    <property type="match status" value="1"/>
</dbReference>
<organism evidence="4 5">
    <name type="scientific">Friedmanniella luteola</name>
    <dbReference type="NCBI Taxonomy" id="546871"/>
    <lineage>
        <taxon>Bacteria</taxon>
        <taxon>Bacillati</taxon>
        <taxon>Actinomycetota</taxon>
        <taxon>Actinomycetes</taxon>
        <taxon>Propionibacteriales</taxon>
        <taxon>Nocardioidaceae</taxon>
        <taxon>Friedmanniella</taxon>
    </lineage>
</organism>
<evidence type="ECO:0000256" key="2">
    <source>
        <dbReference type="PROSITE-ProRule" id="PRU01091"/>
    </source>
</evidence>
<dbReference type="PANTHER" id="PTHR40082">
    <property type="entry name" value="BLR5956 PROTEIN"/>
    <property type="match status" value="1"/>
</dbReference>
<dbReference type="Pfam" id="PF02602">
    <property type="entry name" value="HEM4"/>
    <property type="match status" value="1"/>
</dbReference>
<dbReference type="AlphaFoldDB" id="A0A1H1UNC2"/>
<dbReference type="InterPro" id="IPR036108">
    <property type="entry name" value="4pyrrol_syn_uPrphyn_synt_sf"/>
</dbReference>
<dbReference type="Proteomes" id="UP000199092">
    <property type="component" value="Chromosome I"/>
</dbReference>
<proteinExistence type="predicted"/>
<gene>
    <name evidence="4" type="ORF">SAMN04488543_2292</name>
</gene>
<evidence type="ECO:0000313" key="5">
    <source>
        <dbReference type="Proteomes" id="UP000199092"/>
    </source>
</evidence>
<keyword evidence="5" id="KW-1185">Reference proteome</keyword>
<protein>
    <submittedName>
        <fullName evidence="4">Uroporphyrinogen-III synthase</fullName>
    </submittedName>
</protein>
<dbReference type="GO" id="GO:0006780">
    <property type="term" value="P:uroporphyrinogen III biosynthetic process"/>
    <property type="evidence" value="ECO:0007669"/>
    <property type="project" value="InterPro"/>
</dbReference>
<keyword evidence="1 2" id="KW-0238">DNA-binding</keyword>
<dbReference type="RefSeq" id="WP_091413013.1">
    <property type="nucleotide sequence ID" value="NZ_LT629749.1"/>
</dbReference>
<dbReference type="SUPFAM" id="SSF69618">
    <property type="entry name" value="HemD-like"/>
    <property type="match status" value="1"/>
</dbReference>
<dbReference type="NCBIfam" id="NF005568">
    <property type="entry name" value="PRK07239.1"/>
    <property type="match status" value="1"/>
</dbReference>